<dbReference type="EMBL" id="PSKQ01000013">
    <property type="protein sequence ID" value="MBE8719633.1"/>
    <property type="molecule type" value="Genomic_DNA"/>
</dbReference>
<evidence type="ECO:0000256" key="1">
    <source>
        <dbReference type="SAM" id="SignalP"/>
    </source>
</evidence>
<feature type="chain" id="PRO_5047210296" description="DUF4421 domain-containing protein" evidence="1">
    <location>
        <begin position="20"/>
        <end position="320"/>
    </location>
</feature>
<feature type="signal peptide" evidence="1">
    <location>
        <begin position="1"/>
        <end position="19"/>
    </location>
</feature>
<name>A0ABR9T2R3_9SPHI</name>
<keyword evidence="3" id="KW-1185">Reference proteome</keyword>
<reference evidence="2 3" key="1">
    <citation type="submission" date="2018-02" db="EMBL/GenBank/DDBJ databases">
        <title>Sphingobacterium KA21.</title>
        <authorList>
            <person name="Vasarhelyi B.M."/>
            <person name="Deshmukh S."/>
            <person name="Balint B."/>
            <person name="Kukolya J."/>
        </authorList>
    </citation>
    <scope>NUCLEOTIDE SEQUENCE [LARGE SCALE GENOMIC DNA]</scope>
    <source>
        <strain evidence="2 3">Ka21</strain>
    </source>
</reference>
<evidence type="ECO:0008006" key="4">
    <source>
        <dbReference type="Google" id="ProtNLM"/>
    </source>
</evidence>
<organism evidence="2 3">
    <name type="scientific">Sphingobacterium pedocola</name>
    <dbReference type="NCBI Taxonomy" id="2082722"/>
    <lineage>
        <taxon>Bacteria</taxon>
        <taxon>Pseudomonadati</taxon>
        <taxon>Bacteroidota</taxon>
        <taxon>Sphingobacteriia</taxon>
        <taxon>Sphingobacteriales</taxon>
        <taxon>Sphingobacteriaceae</taxon>
        <taxon>Sphingobacterium</taxon>
    </lineage>
</organism>
<protein>
    <recommendedName>
        <fullName evidence="4">DUF4421 domain-containing protein</fullName>
    </recommendedName>
</protein>
<evidence type="ECO:0000313" key="3">
    <source>
        <dbReference type="Proteomes" id="UP000618319"/>
    </source>
</evidence>
<sequence>MKSILFCAILLCVNTLVYAQLYSVNGANSYGLGSNITVGLHLSGVKKFLPFIEANINAGYLYQGKWLGVTPQVQYSFKWNTFSTADKKMSHQFFGSLQIPVSLYHDDTKTSRHRQPEYSQPFYAFADLSMPAIKNPYYSSISLGTQGILMLNPGDRNRFQRVGTFNLKIREVHIFYQNDGVMPTFLIDGYDRWYTSSAMVAWHRSGHRVVDHFALAYNRFTGYTHLAYEAAKKIGDNYVDYKDLSEIRYNEDYWRFTVGHNQMGNINLKLTNPNLKLIQGQKAIHYMRNMPFHIDNSKLRLSIYVQSQVFISNHLQHEDH</sequence>
<proteinExistence type="predicted"/>
<accession>A0ABR9T2R3</accession>
<dbReference type="RefSeq" id="WP_196938666.1">
    <property type="nucleotide sequence ID" value="NZ_MU158689.1"/>
</dbReference>
<comment type="caution">
    <text evidence="2">The sequence shown here is derived from an EMBL/GenBank/DDBJ whole genome shotgun (WGS) entry which is preliminary data.</text>
</comment>
<gene>
    <name evidence="2" type="ORF">C4F40_02695</name>
</gene>
<keyword evidence="1" id="KW-0732">Signal</keyword>
<dbReference type="Proteomes" id="UP000618319">
    <property type="component" value="Unassembled WGS sequence"/>
</dbReference>
<evidence type="ECO:0000313" key="2">
    <source>
        <dbReference type="EMBL" id="MBE8719633.1"/>
    </source>
</evidence>